<protein>
    <submittedName>
        <fullName evidence="3">Uncharacterized protein LOC118896410</fullName>
    </submittedName>
</protein>
<organism evidence="2 3">
    <name type="scientific">Balaenoptera musculus</name>
    <name type="common">Blue whale</name>
    <dbReference type="NCBI Taxonomy" id="9771"/>
    <lineage>
        <taxon>Eukaryota</taxon>
        <taxon>Metazoa</taxon>
        <taxon>Chordata</taxon>
        <taxon>Craniata</taxon>
        <taxon>Vertebrata</taxon>
        <taxon>Euteleostomi</taxon>
        <taxon>Mammalia</taxon>
        <taxon>Eutheria</taxon>
        <taxon>Laurasiatheria</taxon>
        <taxon>Artiodactyla</taxon>
        <taxon>Whippomorpha</taxon>
        <taxon>Cetacea</taxon>
        <taxon>Mysticeti</taxon>
        <taxon>Balaenopteridae</taxon>
        <taxon>Balaenoptera</taxon>
    </lineage>
</organism>
<dbReference type="GeneID" id="118896410"/>
<feature type="compositionally biased region" description="Basic and acidic residues" evidence="1">
    <location>
        <begin position="36"/>
        <end position="58"/>
    </location>
</feature>
<dbReference type="AlphaFoldDB" id="A0A8B8XJX7"/>
<proteinExistence type="predicted"/>
<dbReference type="OrthoDB" id="9809037at2759"/>
<feature type="region of interest" description="Disordered" evidence="1">
    <location>
        <begin position="1"/>
        <end position="139"/>
    </location>
</feature>
<evidence type="ECO:0000313" key="3">
    <source>
        <dbReference type="RefSeq" id="XP_036710072.1"/>
    </source>
</evidence>
<sequence>MAGAASGRRPGQQRKGLSHRENGRLSSKENLSLKQKGGDAHPSERRRAIGRIETREGCQSKGAVTRHERGRSPDGSPDSRPQGNGPGEEKVRGRPPPAHRRAKEPPDSSRAGLYRRGGSAHTPWRLRGRRTRSRSPVWVRSWGRCQHSPAEAGPPSPKRRRGTLWPEARAPLAALTSNLHNQMGALEVVLGELRAPGGAFLPLSTGHTEPTASQRAWLAWQLAHAGAALHWALAALDSLLAARSGPAGPQPSPPWAPPP</sequence>
<evidence type="ECO:0000256" key="1">
    <source>
        <dbReference type="SAM" id="MobiDB-lite"/>
    </source>
</evidence>
<evidence type="ECO:0000313" key="2">
    <source>
        <dbReference type="Proteomes" id="UP000694857"/>
    </source>
</evidence>
<accession>A0A8B8XJX7</accession>
<dbReference type="Proteomes" id="UP000694857">
    <property type="component" value="Chromosome 6"/>
</dbReference>
<dbReference type="RefSeq" id="XP_036710072.1">
    <property type="nucleotide sequence ID" value="XM_036854177.1"/>
</dbReference>
<reference evidence="3" key="1">
    <citation type="submission" date="2025-08" db="UniProtKB">
        <authorList>
            <consortium name="RefSeq"/>
        </authorList>
    </citation>
    <scope>IDENTIFICATION</scope>
    <source>
        <tissue evidence="3">Epidermis and Blubber</tissue>
    </source>
</reference>
<gene>
    <name evidence="3" type="primary">LOC118896410</name>
</gene>
<feature type="compositionally biased region" description="Basic and acidic residues" evidence="1">
    <location>
        <begin position="18"/>
        <end position="27"/>
    </location>
</feature>
<dbReference type="KEGG" id="bmus:118896410"/>
<name>A0A8B8XJX7_BALMU</name>
<feature type="compositionally biased region" description="Basic residues" evidence="1">
    <location>
        <begin position="124"/>
        <end position="133"/>
    </location>
</feature>
<keyword evidence="2" id="KW-1185">Reference proteome</keyword>